<proteinExistence type="predicted"/>
<dbReference type="Pfam" id="PF00903">
    <property type="entry name" value="Glyoxalase"/>
    <property type="match status" value="1"/>
</dbReference>
<dbReference type="OrthoDB" id="9797663at2"/>
<protein>
    <recommendedName>
        <fullName evidence="1">VOC domain-containing protein</fullName>
    </recommendedName>
</protein>
<dbReference type="PANTHER" id="PTHR36503">
    <property type="entry name" value="BLR2520 PROTEIN"/>
    <property type="match status" value="1"/>
</dbReference>
<evidence type="ECO:0000313" key="3">
    <source>
        <dbReference type="Proteomes" id="UP000198870"/>
    </source>
</evidence>
<gene>
    <name evidence="2" type="ORF">SAMN05216233_101432</name>
</gene>
<dbReference type="PROSITE" id="PS51819">
    <property type="entry name" value="VOC"/>
    <property type="match status" value="1"/>
</dbReference>
<dbReference type="InterPro" id="IPR037523">
    <property type="entry name" value="VOC_core"/>
</dbReference>
<dbReference type="Proteomes" id="UP000198870">
    <property type="component" value="Unassembled WGS sequence"/>
</dbReference>
<dbReference type="CDD" id="cd07251">
    <property type="entry name" value="VOC_like"/>
    <property type="match status" value="1"/>
</dbReference>
<sequence length="144" mass="15977">MDQRLSVVTLGVADLDRSQRFYEKGLGWPLGSADEQIRFFQLNGMIFALYPWEALAEDAQIPARGTGFSGVTLAYCARSRGEVDEVLGRAAQAGARIVKPAQEVFWGGYSGYFADPDDHLWEVAHNPFWHLDDKGNVSLEIPDA</sequence>
<dbReference type="InterPro" id="IPR029068">
    <property type="entry name" value="Glyas_Bleomycin-R_OHBP_Dase"/>
</dbReference>
<keyword evidence="3" id="KW-1185">Reference proteome</keyword>
<dbReference type="SUPFAM" id="SSF54593">
    <property type="entry name" value="Glyoxalase/Bleomycin resistance protein/Dihydroxybiphenyl dioxygenase"/>
    <property type="match status" value="1"/>
</dbReference>
<dbReference type="InterPro" id="IPR004360">
    <property type="entry name" value="Glyas_Fos-R_dOase_dom"/>
</dbReference>
<feature type="domain" description="VOC" evidence="1">
    <location>
        <begin position="4"/>
        <end position="126"/>
    </location>
</feature>
<dbReference type="STRING" id="419481.SAMN05216233_101432"/>
<accession>A0A1G5ASY4</accession>
<organism evidence="2 3">
    <name type="scientific">Desulfoluna spongiiphila</name>
    <dbReference type="NCBI Taxonomy" id="419481"/>
    <lineage>
        <taxon>Bacteria</taxon>
        <taxon>Pseudomonadati</taxon>
        <taxon>Thermodesulfobacteriota</taxon>
        <taxon>Desulfobacteria</taxon>
        <taxon>Desulfobacterales</taxon>
        <taxon>Desulfolunaceae</taxon>
        <taxon>Desulfoluna</taxon>
    </lineage>
</organism>
<dbReference type="AlphaFoldDB" id="A0A1G5ASY4"/>
<dbReference type="Gene3D" id="3.10.180.10">
    <property type="entry name" value="2,3-Dihydroxybiphenyl 1,2-Dioxygenase, domain 1"/>
    <property type="match status" value="1"/>
</dbReference>
<name>A0A1G5ASY4_9BACT</name>
<reference evidence="2 3" key="1">
    <citation type="submission" date="2016-10" db="EMBL/GenBank/DDBJ databases">
        <authorList>
            <person name="de Groot N.N."/>
        </authorList>
    </citation>
    <scope>NUCLEOTIDE SEQUENCE [LARGE SCALE GENOMIC DNA]</scope>
    <source>
        <strain evidence="2 3">AA1</strain>
    </source>
</reference>
<dbReference type="EMBL" id="FMUX01000001">
    <property type="protein sequence ID" value="SCX81008.1"/>
    <property type="molecule type" value="Genomic_DNA"/>
</dbReference>
<dbReference type="RefSeq" id="WP_092207725.1">
    <property type="nucleotide sequence ID" value="NZ_FMUX01000001.1"/>
</dbReference>
<evidence type="ECO:0000313" key="2">
    <source>
        <dbReference type="EMBL" id="SCX81008.1"/>
    </source>
</evidence>
<evidence type="ECO:0000259" key="1">
    <source>
        <dbReference type="PROSITE" id="PS51819"/>
    </source>
</evidence>
<dbReference type="PANTHER" id="PTHR36503:SF1">
    <property type="entry name" value="BLR2520 PROTEIN"/>
    <property type="match status" value="1"/>
</dbReference>